<dbReference type="GO" id="GO:0042286">
    <property type="term" value="F:glutamate-1-semialdehyde 2,1-aminomutase activity"/>
    <property type="evidence" value="ECO:0007669"/>
    <property type="project" value="UniProtKB-EC"/>
</dbReference>
<protein>
    <recommendedName>
        <fullName evidence="8">Glutamate-1-semialdehyde 2,1-aminomutase</fullName>
        <shortName evidence="8">GSA</shortName>
        <ecNumber evidence="8">5.4.3.8</ecNumber>
    </recommendedName>
    <alternativeName>
        <fullName evidence="8">Glutamate-1-semialdehyde aminotransferase</fullName>
        <shortName evidence="8">GSA-AT</shortName>
    </alternativeName>
</protein>
<dbReference type="Pfam" id="PF00202">
    <property type="entry name" value="Aminotran_3"/>
    <property type="match status" value="1"/>
</dbReference>
<keyword evidence="8" id="KW-0963">Cytoplasm</keyword>
<dbReference type="NCBIfam" id="TIGR00713">
    <property type="entry name" value="hemL"/>
    <property type="match status" value="1"/>
</dbReference>
<reference evidence="9" key="1">
    <citation type="submission" date="2024-05" db="EMBL/GenBank/DDBJ databases">
        <title>Isolation and characterization of Sporomusa carbonis sp. nov., a carboxydotrophic hydrogenogen in the genus of Sporomusa isolated from a charcoal burning pile.</title>
        <authorList>
            <person name="Boeer T."/>
            <person name="Rosenbaum F."/>
            <person name="Eysell L."/>
            <person name="Mueller V."/>
            <person name="Daniel R."/>
            <person name="Poehlein A."/>
        </authorList>
    </citation>
    <scope>NUCLEOTIDE SEQUENCE [LARGE SCALE GENOMIC DNA]</scope>
    <source>
        <strain evidence="9">DSM 3132</strain>
    </source>
</reference>
<feature type="modified residue" description="N6-(pyridoxal phosphate)lysine" evidence="8">
    <location>
        <position position="269"/>
    </location>
</feature>
<evidence type="ECO:0000256" key="1">
    <source>
        <dbReference type="ARBA" id="ARBA00001579"/>
    </source>
</evidence>
<dbReference type="EC" id="5.4.3.8" evidence="8"/>
<keyword evidence="6 8" id="KW-0413">Isomerase</keyword>
<comment type="catalytic activity">
    <reaction evidence="1 8">
        <text>(S)-4-amino-5-oxopentanoate = 5-aminolevulinate</text>
        <dbReference type="Rhea" id="RHEA:14265"/>
        <dbReference type="ChEBI" id="CHEBI:57501"/>
        <dbReference type="ChEBI" id="CHEBI:356416"/>
        <dbReference type="EC" id="5.4.3.8"/>
    </reaction>
</comment>
<evidence type="ECO:0000313" key="10">
    <source>
        <dbReference type="Proteomes" id="UP000216052"/>
    </source>
</evidence>
<dbReference type="PANTHER" id="PTHR43713">
    <property type="entry name" value="GLUTAMATE-1-SEMIALDEHYDE 2,1-AMINOMUTASE"/>
    <property type="match status" value="1"/>
</dbReference>
<dbReference type="InterPro" id="IPR004639">
    <property type="entry name" value="4pyrrol_synth_GluAld_NH2Trfase"/>
</dbReference>
<dbReference type="HAMAP" id="MF_00375">
    <property type="entry name" value="HemL_aminotrans_3"/>
    <property type="match status" value="1"/>
</dbReference>
<keyword evidence="7 8" id="KW-0627">Porphyrin biosynthesis</keyword>
<dbReference type="NCBIfam" id="NF000818">
    <property type="entry name" value="PRK00062.1"/>
    <property type="match status" value="1"/>
</dbReference>
<dbReference type="PROSITE" id="PS00600">
    <property type="entry name" value="AA_TRANSFER_CLASS_3"/>
    <property type="match status" value="1"/>
</dbReference>
<comment type="cofactor">
    <cofactor evidence="2 8">
        <name>pyridoxal 5'-phosphate</name>
        <dbReference type="ChEBI" id="CHEBI:597326"/>
    </cofactor>
</comment>
<keyword evidence="10" id="KW-1185">Reference proteome</keyword>
<proteinExistence type="inferred from homology"/>
<comment type="subunit">
    <text evidence="8">Homodimer.</text>
</comment>
<dbReference type="EMBL" id="CP155571">
    <property type="protein sequence ID" value="XFO74991.1"/>
    <property type="molecule type" value="Genomic_DNA"/>
</dbReference>
<comment type="pathway">
    <text evidence="3">Porphyrin-containing compound metabolism; protoporphyrin-IX biosynthesis; 5-aminolevulinate from L-glutamyl-tRNA(Glu): step 2/2.</text>
</comment>
<dbReference type="InterPro" id="IPR015424">
    <property type="entry name" value="PyrdxlP-dep_Trfase"/>
</dbReference>
<dbReference type="Gene3D" id="3.90.1150.10">
    <property type="entry name" value="Aspartate Aminotransferase, domain 1"/>
    <property type="match status" value="1"/>
</dbReference>
<evidence type="ECO:0000256" key="2">
    <source>
        <dbReference type="ARBA" id="ARBA00001933"/>
    </source>
</evidence>
<gene>
    <name evidence="8 9" type="primary">hemL</name>
    <name evidence="9" type="ORF">SPACI_051020</name>
</gene>
<evidence type="ECO:0000256" key="6">
    <source>
        <dbReference type="ARBA" id="ARBA00023235"/>
    </source>
</evidence>
<evidence type="ECO:0000256" key="3">
    <source>
        <dbReference type="ARBA" id="ARBA00004819"/>
    </source>
</evidence>
<name>A0ABZ3JA32_SPOA4</name>
<dbReference type="CDD" id="cd00610">
    <property type="entry name" value="OAT_like"/>
    <property type="match status" value="1"/>
</dbReference>
<organism evidence="9 10">
    <name type="scientific">Sporomusa acidovorans (strain ATCC 49682 / DSM 3132 / Mol)</name>
    <dbReference type="NCBI Taxonomy" id="1123286"/>
    <lineage>
        <taxon>Bacteria</taxon>
        <taxon>Bacillati</taxon>
        <taxon>Bacillota</taxon>
        <taxon>Negativicutes</taxon>
        <taxon>Selenomonadales</taxon>
        <taxon>Sporomusaceae</taxon>
        <taxon>Sporomusa</taxon>
    </lineage>
</organism>
<dbReference type="InterPro" id="IPR015421">
    <property type="entry name" value="PyrdxlP-dep_Trfase_major"/>
</dbReference>
<sequence>MAFSLNKSATAFKEAKQYIPGGVNSPVRSFRGVGGTPPFIAKASGSRVYDIDGNEYIDYVGSWGPMILGHAHPEVTAELREAIERGTSYGAPTLIETELARLITEVVPSIELVRFVNSGTEATMSVLRLARAYTKRNKIVKFAGCYHGHHDSLLVKAGSGATTLGVPDSPGVPEAIASNTLTVDYNDAEGLSHLFAKQGEEIAAVIIEPVPGNMGLVLPKPGYLEKVRAITEHYGALLIFDEVMSGFRVAFGGAQEVYNISPDLTCLGKVIGGGLPVGAYGGRKDIMELIAPAGPVYQAGTLSGNPLAMTAGLATLRLLAHTDGFYEKITANTSALCAGMRAKAKECGFNFRFHQAGSLFGLFFNEQAVYDYNSAKRSDVTAFNIYFHAMLEQGIYFAPSQFEAAFMSGAHTQEDIEATIAASGNAFKKVAEYYAKR</sequence>
<dbReference type="Gene3D" id="3.40.640.10">
    <property type="entry name" value="Type I PLP-dependent aspartate aminotransferase-like (Major domain)"/>
    <property type="match status" value="1"/>
</dbReference>
<comment type="subcellular location">
    <subcellularLocation>
        <location evidence="8">Cytoplasm</location>
    </subcellularLocation>
</comment>
<comment type="similarity">
    <text evidence="4 8">Belongs to the class-III pyridoxal-phosphate-dependent aminotransferase family. HemL subfamily.</text>
</comment>
<evidence type="ECO:0000256" key="4">
    <source>
        <dbReference type="ARBA" id="ARBA00008981"/>
    </source>
</evidence>
<keyword evidence="5 8" id="KW-0663">Pyridoxal phosphate</keyword>
<evidence type="ECO:0000256" key="7">
    <source>
        <dbReference type="ARBA" id="ARBA00023244"/>
    </source>
</evidence>
<accession>A0ABZ3JA32</accession>
<dbReference type="RefSeq" id="WP_093795505.1">
    <property type="nucleotide sequence ID" value="NZ_CP155571.1"/>
</dbReference>
<dbReference type="InterPro" id="IPR015422">
    <property type="entry name" value="PyrdxlP-dep_Trfase_small"/>
</dbReference>
<evidence type="ECO:0000313" key="9">
    <source>
        <dbReference type="EMBL" id="XFO74991.1"/>
    </source>
</evidence>
<dbReference type="InterPro" id="IPR005814">
    <property type="entry name" value="Aminotrans_3"/>
</dbReference>
<evidence type="ECO:0000256" key="5">
    <source>
        <dbReference type="ARBA" id="ARBA00022898"/>
    </source>
</evidence>
<evidence type="ECO:0000256" key="8">
    <source>
        <dbReference type="HAMAP-Rule" id="MF_00375"/>
    </source>
</evidence>
<dbReference type="PANTHER" id="PTHR43713:SF3">
    <property type="entry name" value="GLUTAMATE-1-SEMIALDEHYDE 2,1-AMINOMUTASE 1, CHLOROPLASTIC-RELATED"/>
    <property type="match status" value="1"/>
</dbReference>
<dbReference type="Proteomes" id="UP000216052">
    <property type="component" value="Chromosome"/>
</dbReference>
<dbReference type="SUPFAM" id="SSF53383">
    <property type="entry name" value="PLP-dependent transferases"/>
    <property type="match status" value="1"/>
</dbReference>
<dbReference type="InterPro" id="IPR049704">
    <property type="entry name" value="Aminotrans_3_PPA_site"/>
</dbReference>